<dbReference type="Proteomes" id="UP000183413">
    <property type="component" value="Unassembled WGS sequence"/>
</dbReference>
<gene>
    <name evidence="1" type="ORF">SAMN04489713_108186</name>
</gene>
<dbReference type="EMBL" id="FOVH01000008">
    <property type="protein sequence ID" value="SFO65824.1"/>
    <property type="molecule type" value="Genomic_DNA"/>
</dbReference>
<evidence type="ECO:0000313" key="2">
    <source>
        <dbReference type="Proteomes" id="UP000183413"/>
    </source>
</evidence>
<keyword evidence="2" id="KW-1185">Reference proteome</keyword>
<dbReference type="RefSeq" id="WP_218163737.1">
    <property type="nucleotide sequence ID" value="NZ_FOVH01000008.1"/>
</dbReference>
<proteinExistence type="predicted"/>
<dbReference type="AlphaFoldDB" id="A0A1I5IZ13"/>
<organism evidence="1 2">
    <name type="scientific">Actinomadura madurae</name>
    <dbReference type="NCBI Taxonomy" id="1993"/>
    <lineage>
        <taxon>Bacteria</taxon>
        <taxon>Bacillati</taxon>
        <taxon>Actinomycetota</taxon>
        <taxon>Actinomycetes</taxon>
        <taxon>Streptosporangiales</taxon>
        <taxon>Thermomonosporaceae</taxon>
        <taxon>Actinomadura</taxon>
    </lineage>
</organism>
<evidence type="ECO:0000313" key="1">
    <source>
        <dbReference type="EMBL" id="SFO65824.1"/>
    </source>
</evidence>
<sequence>MTIKHEIAQLSHVEPLRPGRPRAGALPGVGVVRGAGLSWQAERAEGQAWGLKTSESFHTHGTPPVEYP</sequence>
<reference evidence="1 2" key="1">
    <citation type="submission" date="2016-10" db="EMBL/GenBank/DDBJ databases">
        <authorList>
            <person name="de Groot N.N."/>
        </authorList>
    </citation>
    <scope>NUCLEOTIDE SEQUENCE [LARGE SCALE GENOMIC DNA]</scope>
    <source>
        <strain evidence="1 2">DSM 43067</strain>
    </source>
</reference>
<protein>
    <submittedName>
        <fullName evidence="1">Uncharacterized protein</fullName>
    </submittedName>
</protein>
<accession>A0A1I5IZ13</accession>
<name>A0A1I5IZ13_9ACTN</name>
<dbReference type="InParanoid" id="A0A1I5IZ13"/>
<dbReference type="STRING" id="1993.SAMN04489713_108186"/>